<accession>A0ABX2YA56</accession>
<proteinExistence type="predicted"/>
<evidence type="ECO:0000313" key="1">
    <source>
        <dbReference type="EMBL" id="OCI32604.1"/>
    </source>
</evidence>
<organism evidence="1 2">
    <name type="scientific">Oerskovia enterophila</name>
    <dbReference type="NCBI Taxonomy" id="43678"/>
    <lineage>
        <taxon>Bacteria</taxon>
        <taxon>Bacillati</taxon>
        <taxon>Actinomycetota</taxon>
        <taxon>Actinomycetes</taxon>
        <taxon>Micrococcales</taxon>
        <taxon>Cellulomonadaceae</taxon>
        <taxon>Oerskovia</taxon>
    </lineage>
</organism>
<evidence type="ECO:0000313" key="2">
    <source>
        <dbReference type="Proteomes" id="UP000093412"/>
    </source>
</evidence>
<comment type="caution">
    <text evidence="1">The sequence shown here is derived from an EMBL/GenBank/DDBJ whole genome shotgun (WGS) entry which is preliminary data.</text>
</comment>
<name>A0ABX2YA56_9CELL</name>
<dbReference type="Proteomes" id="UP000093412">
    <property type="component" value="Unassembled WGS sequence"/>
</dbReference>
<dbReference type="EMBL" id="MAQA01000004">
    <property type="protein sequence ID" value="OCI32604.1"/>
    <property type="molecule type" value="Genomic_DNA"/>
</dbReference>
<keyword evidence="2" id="KW-1185">Reference proteome</keyword>
<protein>
    <submittedName>
        <fullName evidence="1">Uncharacterized protein</fullName>
    </submittedName>
</protein>
<sequence length="777" mass="85867">MDGLLDGELLEGAHEARISYRPARIAMPLRGGDFRRQVEHVCQVWGGATRPLIPVDREGRVGELWRGVLPGADVDGLDGAHPFDLAKIEELRVTSDRSGPSYGDQLAITLLPYRREEEFPKLEVVTLELDDPWDGIYAACLGALPESLDAEYLRTQHYNPDLAFEDFAHVDRVRVMGSLDDLLERLVARTPATPRRMSMLHLAYGTSGSSSIRSRTDVIPQEGFARNDAGPNVVVVCSPGSTDDLALLWNLRAANGDAFSVPIGVPAESLDADALSKILREGRIAINGMPHRSLYVTSTSVSAADLRSAVAQQDMAEIVEPAELVDLGRPGTISRDEVLIWAEGKSRVQMVPRDSVERIFERGAPSDFTRMYLDVQVYDSPLPQAPDYRVGDFYAGSRTTFTVLDRSSKIEDLEWPSRLLMAQSLAARRGYDLAESDPGRVARFALAAMGSIPGIDMLIHAPLLGLLEEMAARQGFNWYKSRLRSQGDTADPLDAVGPTVDELPRKTLNDFRKVLGQNSAAARQWLVWAEKANVVVKGFEISCPVCGAKQWLPVSAFAPPITCRGCAGHIEYPFGQHTSVDFRYRLSERMRRVFECDAMGHLLLLRLFRYVFHPSPGGGGFLVGMSPGMEVRKRGTADPLGEADLLMLSRAGEFIPAEFKRSATGLTEGEMEKLDRLCEALHSPWSVVAYAAYNKDVETDIAGLERRDSAGVRTRVVLSYDRLLSVHPVWSMGDDPFAIRTMSQEEIDEREAAFVSSLAGIDPGDRSWLEYSMLETR</sequence>
<gene>
    <name evidence="1" type="ORF">OERS_05310</name>
</gene>
<reference evidence="1 2" key="1">
    <citation type="submission" date="2016-06" db="EMBL/GenBank/DDBJ databases">
        <title>Genome sequence of Oerskovia enterophila DSM 43852.</title>
        <authorList>
            <person name="Poehlein A."/>
            <person name="Jag V."/>
            <person name="Bengelsdorf F.R."/>
            <person name="Daniel R."/>
            <person name="Duerre P."/>
        </authorList>
    </citation>
    <scope>NUCLEOTIDE SEQUENCE [LARGE SCALE GENOMIC DNA]</scope>
    <source>
        <strain evidence="1 2">DSM 43852</strain>
    </source>
</reference>